<organism evidence="2 3">
    <name type="scientific">Thalassiosira oceanica</name>
    <name type="common">Marine diatom</name>
    <dbReference type="NCBI Taxonomy" id="159749"/>
    <lineage>
        <taxon>Eukaryota</taxon>
        <taxon>Sar</taxon>
        <taxon>Stramenopiles</taxon>
        <taxon>Ochrophyta</taxon>
        <taxon>Bacillariophyta</taxon>
        <taxon>Coscinodiscophyceae</taxon>
        <taxon>Thalassiosirophycidae</taxon>
        <taxon>Thalassiosirales</taxon>
        <taxon>Thalassiosiraceae</taxon>
        <taxon>Thalassiosira</taxon>
    </lineage>
</organism>
<dbReference type="EMBL" id="AGNL01040460">
    <property type="protein sequence ID" value="EJK52086.1"/>
    <property type="molecule type" value="Genomic_DNA"/>
</dbReference>
<proteinExistence type="predicted"/>
<dbReference type="AlphaFoldDB" id="K0RT62"/>
<feature type="compositionally biased region" description="Basic residues" evidence="1">
    <location>
        <begin position="397"/>
        <end position="411"/>
    </location>
</feature>
<evidence type="ECO:0000256" key="1">
    <source>
        <dbReference type="SAM" id="MobiDB-lite"/>
    </source>
</evidence>
<evidence type="ECO:0000313" key="3">
    <source>
        <dbReference type="Proteomes" id="UP000266841"/>
    </source>
</evidence>
<feature type="compositionally biased region" description="Basic residues" evidence="1">
    <location>
        <begin position="192"/>
        <end position="202"/>
    </location>
</feature>
<gene>
    <name evidence="2" type="ORF">THAOC_28680</name>
</gene>
<reference evidence="2 3" key="1">
    <citation type="journal article" date="2012" name="Genome Biol.">
        <title>Genome and low-iron response of an oceanic diatom adapted to chronic iron limitation.</title>
        <authorList>
            <person name="Lommer M."/>
            <person name="Specht M."/>
            <person name="Roy A.S."/>
            <person name="Kraemer L."/>
            <person name="Andreson R."/>
            <person name="Gutowska M.A."/>
            <person name="Wolf J."/>
            <person name="Bergner S.V."/>
            <person name="Schilhabel M.B."/>
            <person name="Klostermeier U.C."/>
            <person name="Beiko R.G."/>
            <person name="Rosenstiel P."/>
            <person name="Hippler M."/>
            <person name="Laroche J."/>
        </authorList>
    </citation>
    <scope>NUCLEOTIDE SEQUENCE [LARGE SCALE GENOMIC DNA]</scope>
    <source>
        <strain evidence="2 3">CCMP1005</strain>
    </source>
</reference>
<feature type="region of interest" description="Disordered" evidence="1">
    <location>
        <begin position="1"/>
        <end position="28"/>
    </location>
</feature>
<feature type="compositionally biased region" description="Basic and acidic residues" evidence="1">
    <location>
        <begin position="149"/>
        <end position="158"/>
    </location>
</feature>
<name>K0RT62_THAOC</name>
<feature type="compositionally biased region" description="Gly residues" evidence="1">
    <location>
        <begin position="414"/>
        <end position="429"/>
    </location>
</feature>
<feature type="compositionally biased region" description="Basic and acidic residues" evidence="1">
    <location>
        <begin position="259"/>
        <end position="269"/>
    </location>
</feature>
<comment type="caution">
    <text evidence="2">The sequence shown here is derived from an EMBL/GenBank/DDBJ whole genome shotgun (WGS) entry which is preliminary data.</text>
</comment>
<feature type="compositionally biased region" description="Low complexity" evidence="1">
    <location>
        <begin position="159"/>
        <end position="168"/>
    </location>
</feature>
<feature type="compositionally biased region" description="Basic and acidic residues" evidence="1">
    <location>
        <begin position="350"/>
        <end position="363"/>
    </location>
</feature>
<evidence type="ECO:0000313" key="2">
    <source>
        <dbReference type="EMBL" id="EJK52086.1"/>
    </source>
</evidence>
<sequence length="465" mass="48598">YCGKKLMEQKMTGDAAGGPNGRPLLDPSEDGIVVQVKLRTTRPGGASIAVKGPVVLRLSPTLTVGGLREVLAGRLGGAVRAAAAEDTGGNGDDDDDEDPYGIGPMDESTNNGADPASALADAVDAGGDGGDESDPSPSTAASAAAEGDTPLRHAEALRPVHGGAVPVRRGVRRPLPPPRRRLGPRGPVPLPRHGRGERRPRGRPGEAAGLPPRADRLGGDGAVARPARGLARRVPDRARRQLGRAVAVGRADEGAGADRVGREERRRPQQGDAHGLHPQVLRAGAARRQRDVVLQQVQGSRPRLEGAARLQDAAHTHHTPQAVPLLGHHPPAGQDRHPRALPAGRARPPRPREPLRGERDRAGVRLLRGVEPLRRPGRGALHGVLQGGRRDVEQLRRRAGHAGRNRFRGRRGGGEGGRGLGSRGGGGHPPVGMDVDQDDSDAREEGGGDGDLPALDPADDLDDVM</sequence>
<protein>
    <submittedName>
        <fullName evidence="2">Uncharacterized protein</fullName>
    </submittedName>
</protein>
<feature type="compositionally biased region" description="Low complexity" evidence="1">
    <location>
        <begin position="135"/>
        <end position="148"/>
    </location>
</feature>
<feature type="non-terminal residue" evidence="2">
    <location>
        <position position="1"/>
    </location>
</feature>
<accession>K0RT62</accession>
<feature type="compositionally biased region" description="Low complexity" evidence="1">
    <location>
        <begin position="112"/>
        <end position="125"/>
    </location>
</feature>
<dbReference type="Proteomes" id="UP000266841">
    <property type="component" value="Unassembled WGS sequence"/>
</dbReference>
<feature type="region of interest" description="Disordered" evidence="1">
    <location>
        <begin position="82"/>
        <end position="465"/>
    </location>
</feature>
<keyword evidence="3" id="KW-1185">Reference proteome</keyword>